<dbReference type="Proteomes" id="UP000800235">
    <property type="component" value="Unassembled WGS sequence"/>
</dbReference>
<dbReference type="AlphaFoldDB" id="A0A9P4TXY0"/>
<evidence type="ECO:0000256" key="1">
    <source>
        <dbReference type="SAM" id="MobiDB-lite"/>
    </source>
</evidence>
<feature type="compositionally biased region" description="Low complexity" evidence="1">
    <location>
        <begin position="1"/>
        <end position="14"/>
    </location>
</feature>
<accession>A0A9P4TXY0</accession>
<feature type="compositionally biased region" description="Polar residues" evidence="1">
    <location>
        <begin position="88"/>
        <end position="98"/>
    </location>
</feature>
<dbReference type="EMBL" id="MU007036">
    <property type="protein sequence ID" value="KAF2430834.1"/>
    <property type="molecule type" value="Genomic_DNA"/>
</dbReference>
<name>A0A9P4TXY0_9PEZI</name>
<comment type="caution">
    <text evidence="2">The sequence shown here is derived from an EMBL/GenBank/DDBJ whole genome shotgun (WGS) entry which is preliminary data.</text>
</comment>
<proteinExistence type="predicted"/>
<gene>
    <name evidence="2" type="ORF">EJ08DRAFT_697044</name>
</gene>
<feature type="compositionally biased region" description="Polar residues" evidence="1">
    <location>
        <begin position="15"/>
        <end position="31"/>
    </location>
</feature>
<feature type="region of interest" description="Disordered" evidence="1">
    <location>
        <begin position="168"/>
        <end position="187"/>
    </location>
</feature>
<feature type="compositionally biased region" description="Polar residues" evidence="1">
    <location>
        <begin position="142"/>
        <end position="155"/>
    </location>
</feature>
<organism evidence="2 3">
    <name type="scientific">Tothia fuscella</name>
    <dbReference type="NCBI Taxonomy" id="1048955"/>
    <lineage>
        <taxon>Eukaryota</taxon>
        <taxon>Fungi</taxon>
        <taxon>Dikarya</taxon>
        <taxon>Ascomycota</taxon>
        <taxon>Pezizomycotina</taxon>
        <taxon>Dothideomycetes</taxon>
        <taxon>Pleosporomycetidae</taxon>
        <taxon>Venturiales</taxon>
        <taxon>Cylindrosympodiaceae</taxon>
        <taxon>Tothia</taxon>
    </lineage>
</organism>
<keyword evidence="3" id="KW-1185">Reference proteome</keyword>
<sequence length="248" mass="27733">MVPKNKNAKSNPKALTSTSQLPTFTLQQPSEVNVGFGAEQQPPPEQEPSDHESETSTRATVSDREHSSRRAGKQPTLTNHHQRMDSLVFQNNAKSNTAQRRRRRKENHTDHDDNANDNARSTSSSPSTTPLTKSHLTKHTKAQSQHRSPSEKYTTSASCKYYGQCPHLRHPSKKPGGPRPPPVPITVDVDEERGRFVRRGLYENGVEVPRLGNGGGRYYKGSWVDDVWRRVKKSRAVGRVLGHVGGYI</sequence>
<feature type="compositionally biased region" description="Low complexity" evidence="1">
    <location>
        <begin position="116"/>
        <end position="134"/>
    </location>
</feature>
<protein>
    <submittedName>
        <fullName evidence="2">Uncharacterized protein</fullName>
    </submittedName>
</protein>
<feature type="region of interest" description="Disordered" evidence="1">
    <location>
        <begin position="1"/>
        <end position="155"/>
    </location>
</feature>
<evidence type="ECO:0000313" key="3">
    <source>
        <dbReference type="Proteomes" id="UP000800235"/>
    </source>
</evidence>
<reference evidence="2" key="1">
    <citation type="journal article" date="2020" name="Stud. Mycol.">
        <title>101 Dothideomycetes genomes: a test case for predicting lifestyles and emergence of pathogens.</title>
        <authorList>
            <person name="Haridas S."/>
            <person name="Albert R."/>
            <person name="Binder M."/>
            <person name="Bloem J."/>
            <person name="Labutti K."/>
            <person name="Salamov A."/>
            <person name="Andreopoulos B."/>
            <person name="Baker S."/>
            <person name="Barry K."/>
            <person name="Bills G."/>
            <person name="Bluhm B."/>
            <person name="Cannon C."/>
            <person name="Castanera R."/>
            <person name="Culley D."/>
            <person name="Daum C."/>
            <person name="Ezra D."/>
            <person name="Gonzalez J."/>
            <person name="Henrissat B."/>
            <person name="Kuo A."/>
            <person name="Liang C."/>
            <person name="Lipzen A."/>
            <person name="Lutzoni F."/>
            <person name="Magnuson J."/>
            <person name="Mondo S."/>
            <person name="Nolan M."/>
            <person name="Ohm R."/>
            <person name="Pangilinan J."/>
            <person name="Park H.-J."/>
            <person name="Ramirez L."/>
            <person name="Alfaro M."/>
            <person name="Sun H."/>
            <person name="Tritt A."/>
            <person name="Yoshinaga Y."/>
            <person name="Zwiers L.-H."/>
            <person name="Turgeon B."/>
            <person name="Goodwin S."/>
            <person name="Spatafora J."/>
            <person name="Crous P."/>
            <person name="Grigoriev I."/>
        </authorList>
    </citation>
    <scope>NUCLEOTIDE SEQUENCE</scope>
    <source>
        <strain evidence="2">CBS 130266</strain>
    </source>
</reference>
<evidence type="ECO:0000313" key="2">
    <source>
        <dbReference type="EMBL" id="KAF2430834.1"/>
    </source>
</evidence>
<feature type="compositionally biased region" description="Basic and acidic residues" evidence="1">
    <location>
        <begin position="48"/>
        <end position="68"/>
    </location>
</feature>